<feature type="transmembrane region" description="Helical" evidence="1">
    <location>
        <begin position="27"/>
        <end position="44"/>
    </location>
</feature>
<dbReference type="OrthoDB" id="7173339at2"/>
<keyword evidence="4" id="KW-1185">Reference proteome</keyword>
<dbReference type="EMBL" id="QEYD01000005">
    <property type="protein sequence ID" value="PWE29003.1"/>
    <property type="molecule type" value="Genomic_DNA"/>
</dbReference>
<protein>
    <recommendedName>
        <fullName evidence="2">Ancillary SecYEG translocon subunit/Cell division coordinator CpoB TPR domain-containing protein</fullName>
    </recommendedName>
</protein>
<feature type="domain" description="Ancillary SecYEG translocon subunit/Cell division coordinator CpoB TPR" evidence="2">
    <location>
        <begin position="29"/>
        <end position="133"/>
    </location>
</feature>
<dbReference type="AlphaFoldDB" id="A0A2U2CAX0"/>
<organism evidence="3 4">
    <name type="scientific">Pararhodobacter marinus</name>
    <dbReference type="NCBI Taxonomy" id="2184063"/>
    <lineage>
        <taxon>Bacteria</taxon>
        <taxon>Pseudomonadati</taxon>
        <taxon>Pseudomonadota</taxon>
        <taxon>Alphaproteobacteria</taxon>
        <taxon>Rhodobacterales</taxon>
        <taxon>Paracoccaceae</taxon>
        <taxon>Pararhodobacter</taxon>
    </lineage>
</organism>
<comment type="caution">
    <text evidence="3">The sequence shown here is derived from an EMBL/GenBank/DDBJ whole genome shotgun (WGS) entry which is preliminary data.</text>
</comment>
<evidence type="ECO:0000313" key="3">
    <source>
        <dbReference type="EMBL" id="PWE29003.1"/>
    </source>
</evidence>
<dbReference type="GeneID" id="94365084"/>
<keyword evidence="1" id="KW-1133">Transmembrane helix</keyword>
<dbReference type="Proteomes" id="UP000244940">
    <property type="component" value="Unassembled WGS sequence"/>
</dbReference>
<dbReference type="InterPro" id="IPR018704">
    <property type="entry name" value="SecYEG/CpoB_TPR"/>
</dbReference>
<reference evidence="3 4" key="1">
    <citation type="submission" date="2018-05" db="EMBL/GenBank/DDBJ databases">
        <title>Pararhodobacter marina sp. nov., isolated from deep-sea water of the Indian Ocean.</title>
        <authorList>
            <person name="Lai Q.Sr."/>
            <person name="Liu X."/>
            <person name="Shao Z."/>
        </authorList>
    </citation>
    <scope>NUCLEOTIDE SEQUENCE [LARGE SCALE GENOMIC DNA]</scope>
    <source>
        <strain evidence="3 4">CIC4N-9</strain>
    </source>
</reference>
<dbReference type="Pfam" id="PF09976">
    <property type="entry name" value="TPR_21"/>
    <property type="match status" value="1"/>
</dbReference>
<name>A0A2U2CAX0_9RHOB</name>
<sequence>MSNPDSFIDEVNEELKRDRLFAAMRKYGWIAVVAVILIVGGAAYNEYRKAQITAESQAFGDEILSALDTDDATGRAEALASIEAEGAREGILSLLLGAAELMADDREGAMAALAQVENNADLPPSYRQIAALKRVIVGGSLIPIDERRATLQGLSAPGGAFRPLALEQLVLLDVEAGEREAALEGARALLQEPDLTDGLRRRVVQMIVVLGGDPLSDFG</sequence>
<dbReference type="RefSeq" id="WP_109533052.1">
    <property type="nucleotide sequence ID" value="NZ_CAXPUO010000046.1"/>
</dbReference>
<gene>
    <name evidence="3" type="ORF">C4N9_09300</name>
</gene>
<proteinExistence type="predicted"/>
<evidence type="ECO:0000256" key="1">
    <source>
        <dbReference type="SAM" id="Phobius"/>
    </source>
</evidence>
<evidence type="ECO:0000259" key="2">
    <source>
        <dbReference type="Pfam" id="PF09976"/>
    </source>
</evidence>
<evidence type="ECO:0000313" key="4">
    <source>
        <dbReference type="Proteomes" id="UP000244940"/>
    </source>
</evidence>
<keyword evidence="1" id="KW-0472">Membrane</keyword>
<keyword evidence="1" id="KW-0812">Transmembrane</keyword>
<accession>A0A2U2CAX0</accession>